<reference evidence="1 2" key="1">
    <citation type="journal article" date="2014" name="Curr. Microbiol.">
        <title>Spirosoma radiotolerans sp. nov., a gamma-radiation-resistant bacterium isolated from gamma ray-irradiated soil.</title>
        <authorList>
            <person name="Lee J.J."/>
            <person name="Srinivasan S."/>
            <person name="Lim S."/>
            <person name="Joe M."/>
            <person name="Im S."/>
            <person name="Bae S.I."/>
            <person name="Park K.R."/>
            <person name="Han J.H."/>
            <person name="Park S.H."/>
            <person name="Joo B.M."/>
            <person name="Park S.J."/>
            <person name="Kim M.K."/>
        </authorList>
    </citation>
    <scope>NUCLEOTIDE SEQUENCE [LARGE SCALE GENOMIC DNA]</scope>
    <source>
        <strain evidence="1 2">DG5A</strain>
    </source>
</reference>
<evidence type="ECO:0000313" key="2">
    <source>
        <dbReference type="Proteomes" id="UP000033054"/>
    </source>
</evidence>
<dbReference type="AlphaFoldDB" id="A0A0E3ZXC9"/>
<evidence type="ECO:0000313" key="1">
    <source>
        <dbReference type="EMBL" id="AKD56844.1"/>
    </source>
</evidence>
<name>A0A0E3ZXC9_9BACT</name>
<keyword evidence="2" id="KW-1185">Reference proteome</keyword>
<accession>A0A0E3ZXC9</accession>
<dbReference type="Proteomes" id="UP000033054">
    <property type="component" value="Chromosome"/>
</dbReference>
<proteinExistence type="predicted"/>
<gene>
    <name evidence="1" type="ORF">SD10_19985</name>
</gene>
<dbReference type="KEGG" id="srd:SD10_19985"/>
<dbReference type="PATRIC" id="fig|1379870.5.peg.4307"/>
<sequence length="89" mass="10302">MNITREAYDRQPLLIRQGALKLWGVPLAKRSDLCRTRQLYSFNDFFAEACYDNTNGKLTCVCSFTQLKRLDPYLDQLDLNEADPLPSIQ</sequence>
<dbReference type="OrthoDB" id="964169at2"/>
<protein>
    <submittedName>
        <fullName evidence="1">Uncharacterized protein</fullName>
    </submittedName>
</protein>
<dbReference type="HOGENOM" id="CLU_2467453_0_0_10"/>
<dbReference type="RefSeq" id="WP_046576203.1">
    <property type="nucleotide sequence ID" value="NZ_CP010429.1"/>
</dbReference>
<organism evidence="1 2">
    <name type="scientific">Spirosoma radiotolerans</name>
    <dbReference type="NCBI Taxonomy" id="1379870"/>
    <lineage>
        <taxon>Bacteria</taxon>
        <taxon>Pseudomonadati</taxon>
        <taxon>Bacteroidota</taxon>
        <taxon>Cytophagia</taxon>
        <taxon>Cytophagales</taxon>
        <taxon>Cytophagaceae</taxon>
        <taxon>Spirosoma</taxon>
    </lineage>
</organism>
<dbReference type="EMBL" id="CP010429">
    <property type="protein sequence ID" value="AKD56844.1"/>
    <property type="molecule type" value="Genomic_DNA"/>
</dbReference>